<proteinExistence type="predicted"/>
<sequence length="54" mass="6246">MIPNTELENGKVELIREILDINDMHDIDLLKEYNKELTGSLDMQEIAPNMESND</sequence>
<keyword evidence="2" id="KW-1185">Reference proteome</keyword>
<evidence type="ECO:0000313" key="1">
    <source>
        <dbReference type="EMBL" id="MBB4623506.1"/>
    </source>
</evidence>
<protein>
    <recommendedName>
        <fullName evidence="3">Transposase</fullName>
    </recommendedName>
</protein>
<dbReference type="Proteomes" id="UP000533637">
    <property type="component" value="Unassembled WGS sequence"/>
</dbReference>
<dbReference type="EMBL" id="JACHOC010000007">
    <property type="protein sequence ID" value="MBB4623506.1"/>
    <property type="molecule type" value="Genomic_DNA"/>
</dbReference>
<gene>
    <name evidence="1" type="ORF">GGQ57_003422</name>
</gene>
<organism evidence="1 2">
    <name type="scientific">Parabacteroides faecis</name>
    <dbReference type="NCBI Taxonomy" id="1217282"/>
    <lineage>
        <taxon>Bacteria</taxon>
        <taxon>Pseudomonadati</taxon>
        <taxon>Bacteroidota</taxon>
        <taxon>Bacteroidia</taxon>
        <taxon>Bacteroidales</taxon>
        <taxon>Tannerellaceae</taxon>
        <taxon>Parabacteroides</taxon>
    </lineage>
</organism>
<evidence type="ECO:0000313" key="2">
    <source>
        <dbReference type="Proteomes" id="UP000533637"/>
    </source>
</evidence>
<evidence type="ECO:0008006" key="3">
    <source>
        <dbReference type="Google" id="ProtNLM"/>
    </source>
</evidence>
<comment type="caution">
    <text evidence="1">The sequence shown here is derived from an EMBL/GenBank/DDBJ whole genome shotgun (WGS) entry which is preliminary data.</text>
</comment>
<reference evidence="1 2" key="1">
    <citation type="submission" date="2020-08" db="EMBL/GenBank/DDBJ databases">
        <title>Genomic Encyclopedia of Type Strains, Phase IV (KMG-IV): sequencing the most valuable type-strain genomes for metagenomic binning, comparative biology and taxonomic classification.</title>
        <authorList>
            <person name="Goeker M."/>
        </authorList>
    </citation>
    <scope>NUCLEOTIDE SEQUENCE [LARGE SCALE GENOMIC DNA]</scope>
    <source>
        <strain evidence="1 2">DSM 102983</strain>
    </source>
</reference>
<name>A0ABR6KPS1_9BACT</name>
<dbReference type="RefSeq" id="WP_183671589.1">
    <property type="nucleotide sequence ID" value="NZ_BMPB01000008.1"/>
</dbReference>
<accession>A0ABR6KPS1</accession>